<gene>
    <name evidence="11" type="ORF">FBQ73_17230</name>
</gene>
<dbReference type="EC" id="2.7.13.3" evidence="3"/>
<comment type="caution">
    <text evidence="11">The sequence shown here is derived from an EMBL/GenBank/DDBJ whole genome shotgun (WGS) entry which is preliminary data.</text>
</comment>
<evidence type="ECO:0000259" key="10">
    <source>
        <dbReference type="PROSITE" id="PS50885"/>
    </source>
</evidence>
<dbReference type="InterPro" id="IPR003594">
    <property type="entry name" value="HATPase_dom"/>
</dbReference>
<feature type="domain" description="HAMP" evidence="10">
    <location>
        <begin position="213"/>
        <end position="265"/>
    </location>
</feature>
<dbReference type="SMART" id="SM00304">
    <property type="entry name" value="HAMP"/>
    <property type="match status" value="1"/>
</dbReference>
<dbReference type="CDD" id="cd06225">
    <property type="entry name" value="HAMP"/>
    <property type="match status" value="1"/>
</dbReference>
<evidence type="ECO:0000259" key="9">
    <source>
        <dbReference type="PROSITE" id="PS50109"/>
    </source>
</evidence>
<dbReference type="GeneID" id="95775197"/>
<evidence type="ECO:0000313" key="11">
    <source>
        <dbReference type="EMBL" id="TLX41852.1"/>
    </source>
</evidence>
<dbReference type="SUPFAM" id="SSF158472">
    <property type="entry name" value="HAMP domain-like"/>
    <property type="match status" value="1"/>
</dbReference>
<dbReference type="PRINTS" id="PR00344">
    <property type="entry name" value="BCTRLSENSOR"/>
</dbReference>
<protein>
    <recommendedName>
        <fullName evidence="3">histidine kinase</fullName>
        <ecNumber evidence="3">2.7.13.3</ecNumber>
    </recommendedName>
</protein>
<dbReference type="Gene3D" id="1.10.287.130">
    <property type="match status" value="1"/>
</dbReference>
<dbReference type="SUPFAM" id="SSF55874">
    <property type="entry name" value="ATPase domain of HSP90 chaperone/DNA topoisomerase II/histidine kinase"/>
    <property type="match status" value="1"/>
</dbReference>
<dbReference type="Pfam" id="PF00512">
    <property type="entry name" value="HisKA"/>
    <property type="match status" value="1"/>
</dbReference>
<dbReference type="Proteomes" id="UP000305131">
    <property type="component" value="Unassembled WGS sequence"/>
</dbReference>
<evidence type="ECO:0000313" key="12">
    <source>
        <dbReference type="Proteomes" id="UP000305131"/>
    </source>
</evidence>
<name>A0A6C1KCI8_XANAU</name>
<keyword evidence="6" id="KW-0418">Kinase</keyword>
<dbReference type="GO" id="GO:0000155">
    <property type="term" value="F:phosphorelay sensor kinase activity"/>
    <property type="evidence" value="ECO:0007669"/>
    <property type="project" value="InterPro"/>
</dbReference>
<sequence>MRSIRFKLAALSGAAASFAILSTVGVLLAVGAADRALEATVSAQQRLDLLTEISARLSDFGLAAVAVAESPGADPGRADLGRMEDARSRVAAVLEAATVRAAQSAPAFGTGVRPRERMVAHLRADFILLDRQISAAVADADAPSRGDRVRGALNGFAASAGPTLSLLVESERRAVTTAREEALALSFRLRVGAVALAALVLAAAAVLYRAVARPLLTRLGEIDRAAAAIGRGDLDTRLTIGPRDELGVLTARFNRMAARLGRRERRVIEDRALLEKTISERTADLTAANARLAAIDASRRRFFTDVSHELRTPLTVIIGECDVTQRAPAISDDLSRSVLATIRKRAGRLHRRIEDLLRVARSESGEIELVFQDVPLLPLLADAVAGFETVARRQGVSLILEADAPGPLVHADREWLRQVVEGLIDNGLRHGGKVTRITLAVTTGAGAGGVVADEITVSDDGRGIAPEARAGLFRRFARGERFGDGTGFGLGLALAEWVVTRHGGRITLEEREGGGTRVVIALPRPQPHPEAQPEVFEARGAWADPPGEEDT</sequence>
<evidence type="ECO:0000256" key="2">
    <source>
        <dbReference type="ARBA" id="ARBA00004370"/>
    </source>
</evidence>
<evidence type="ECO:0000256" key="1">
    <source>
        <dbReference type="ARBA" id="ARBA00000085"/>
    </source>
</evidence>
<reference evidence="11 12" key="1">
    <citation type="submission" date="2019-05" db="EMBL/GenBank/DDBJ databases">
        <authorList>
            <person name="Zhou X."/>
        </authorList>
    </citation>
    <scope>NUCLEOTIDE SEQUENCE [LARGE SCALE GENOMIC DNA]</scope>
    <source>
        <strain evidence="11 12">DSM 432</strain>
    </source>
</reference>
<keyword evidence="8" id="KW-0812">Transmembrane</keyword>
<feature type="transmembrane region" description="Helical" evidence="8">
    <location>
        <begin position="189"/>
        <end position="208"/>
    </location>
</feature>
<keyword evidence="8" id="KW-1133">Transmembrane helix</keyword>
<feature type="domain" description="Histidine kinase" evidence="9">
    <location>
        <begin position="305"/>
        <end position="526"/>
    </location>
</feature>
<dbReference type="InterPro" id="IPR036097">
    <property type="entry name" value="HisK_dim/P_sf"/>
</dbReference>
<comment type="catalytic activity">
    <reaction evidence="1">
        <text>ATP + protein L-histidine = ADP + protein N-phospho-L-histidine.</text>
        <dbReference type="EC" id="2.7.13.3"/>
    </reaction>
</comment>
<dbReference type="InterPro" id="IPR036890">
    <property type="entry name" value="HATPase_C_sf"/>
</dbReference>
<dbReference type="PANTHER" id="PTHR43547">
    <property type="entry name" value="TWO-COMPONENT HISTIDINE KINASE"/>
    <property type="match status" value="1"/>
</dbReference>
<comment type="subcellular location">
    <subcellularLocation>
        <location evidence="2">Membrane</location>
    </subcellularLocation>
</comment>
<dbReference type="OrthoDB" id="9815202at2"/>
<dbReference type="SMART" id="SM00388">
    <property type="entry name" value="HisKA"/>
    <property type="match status" value="1"/>
</dbReference>
<accession>A0A6C1KCI8</accession>
<dbReference type="PROSITE" id="PS50109">
    <property type="entry name" value="HIS_KIN"/>
    <property type="match status" value="1"/>
</dbReference>
<keyword evidence="8" id="KW-0472">Membrane</keyword>
<dbReference type="Gene3D" id="6.10.340.10">
    <property type="match status" value="1"/>
</dbReference>
<feature type="region of interest" description="Disordered" evidence="7">
    <location>
        <begin position="523"/>
        <end position="551"/>
    </location>
</feature>
<evidence type="ECO:0000256" key="3">
    <source>
        <dbReference type="ARBA" id="ARBA00012438"/>
    </source>
</evidence>
<dbReference type="InterPro" id="IPR004358">
    <property type="entry name" value="Sig_transdc_His_kin-like_C"/>
</dbReference>
<evidence type="ECO:0000256" key="6">
    <source>
        <dbReference type="ARBA" id="ARBA00022777"/>
    </source>
</evidence>
<dbReference type="InterPro" id="IPR005467">
    <property type="entry name" value="His_kinase_dom"/>
</dbReference>
<evidence type="ECO:0000256" key="8">
    <source>
        <dbReference type="SAM" id="Phobius"/>
    </source>
</evidence>
<dbReference type="CDD" id="cd00082">
    <property type="entry name" value="HisKA"/>
    <property type="match status" value="1"/>
</dbReference>
<organism evidence="11 12">
    <name type="scientific">Xanthobacter autotrophicus</name>
    <dbReference type="NCBI Taxonomy" id="280"/>
    <lineage>
        <taxon>Bacteria</taxon>
        <taxon>Pseudomonadati</taxon>
        <taxon>Pseudomonadota</taxon>
        <taxon>Alphaproteobacteria</taxon>
        <taxon>Hyphomicrobiales</taxon>
        <taxon>Xanthobacteraceae</taxon>
        <taxon>Xanthobacter</taxon>
    </lineage>
</organism>
<dbReference type="Pfam" id="PF00672">
    <property type="entry name" value="HAMP"/>
    <property type="match status" value="1"/>
</dbReference>
<dbReference type="InterPro" id="IPR003661">
    <property type="entry name" value="HisK_dim/P_dom"/>
</dbReference>
<dbReference type="SMART" id="SM00387">
    <property type="entry name" value="HATPase_c"/>
    <property type="match status" value="1"/>
</dbReference>
<dbReference type="RefSeq" id="WP_138400717.1">
    <property type="nucleotide sequence ID" value="NZ_JBAFVI010000005.1"/>
</dbReference>
<keyword evidence="5" id="KW-0808">Transferase</keyword>
<dbReference type="Pfam" id="PF02518">
    <property type="entry name" value="HATPase_c"/>
    <property type="match status" value="1"/>
</dbReference>
<dbReference type="InterPro" id="IPR003660">
    <property type="entry name" value="HAMP_dom"/>
</dbReference>
<dbReference type="PANTHER" id="PTHR43547:SF2">
    <property type="entry name" value="HYBRID SIGNAL TRANSDUCTION HISTIDINE KINASE C"/>
    <property type="match status" value="1"/>
</dbReference>
<dbReference type="CDD" id="cd00075">
    <property type="entry name" value="HATPase"/>
    <property type="match status" value="1"/>
</dbReference>
<dbReference type="Gene3D" id="3.30.565.10">
    <property type="entry name" value="Histidine kinase-like ATPase, C-terminal domain"/>
    <property type="match status" value="1"/>
</dbReference>
<evidence type="ECO:0000256" key="5">
    <source>
        <dbReference type="ARBA" id="ARBA00022679"/>
    </source>
</evidence>
<keyword evidence="4" id="KW-0597">Phosphoprotein</keyword>
<evidence type="ECO:0000256" key="4">
    <source>
        <dbReference type="ARBA" id="ARBA00022553"/>
    </source>
</evidence>
<proteinExistence type="predicted"/>
<evidence type="ECO:0000256" key="7">
    <source>
        <dbReference type="SAM" id="MobiDB-lite"/>
    </source>
</evidence>
<dbReference type="GO" id="GO:0016020">
    <property type="term" value="C:membrane"/>
    <property type="evidence" value="ECO:0007669"/>
    <property type="project" value="UniProtKB-SubCell"/>
</dbReference>
<dbReference type="EMBL" id="VAUP01000035">
    <property type="protein sequence ID" value="TLX41852.1"/>
    <property type="molecule type" value="Genomic_DNA"/>
</dbReference>
<dbReference type="AlphaFoldDB" id="A0A6C1KCI8"/>
<dbReference type="PROSITE" id="PS50885">
    <property type="entry name" value="HAMP"/>
    <property type="match status" value="1"/>
</dbReference>
<dbReference type="SUPFAM" id="SSF47384">
    <property type="entry name" value="Homodimeric domain of signal transducing histidine kinase"/>
    <property type="match status" value="1"/>
</dbReference>